<keyword evidence="2" id="KW-1133">Transmembrane helix</keyword>
<protein>
    <recommendedName>
        <fullName evidence="4">GYF domain-containing protein</fullName>
    </recommendedName>
</protein>
<feature type="region of interest" description="Disordered" evidence="1">
    <location>
        <begin position="168"/>
        <end position="379"/>
    </location>
</feature>
<feature type="compositionally biased region" description="Basic and acidic residues" evidence="1">
    <location>
        <begin position="345"/>
        <end position="357"/>
    </location>
</feature>
<proteinExistence type="predicted"/>
<reference evidence="3" key="1">
    <citation type="journal article" date="2020" name="J. ISSAAS">
        <title>Lactobacilli and other gastrointestinal microbiota of Peromyscus leucopus, reservoir host for agents of Lyme disease and other zoonoses in North America.</title>
        <authorList>
            <person name="Milovic A."/>
            <person name="Bassam K."/>
            <person name="Shao H."/>
            <person name="Chatzistamou I."/>
            <person name="Tufts D.M."/>
            <person name="Diuk-Wasser M."/>
            <person name="Barbour A.G."/>
        </authorList>
    </citation>
    <scope>NUCLEOTIDE SEQUENCE</scope>
    <source>
        <strain evidence="3">LL30</strain>
    </source>
</reference>
<feature type="compositionally biased region" description="Basic and acidic residues" evidence="1">
    <location>
        <begin position="307"/>
        <end position="317"/>
    </location>
</feature>
<dbReference type="AlphaFoldDB" id="A0A650EMB7"/>
<sequence>MRPYTGKDAMKYWFFDGNDVVGPFEPRELAARADFSVASSLVCPEKFSEDEDSWKTASSFADFGPDALSSGSVVSATDAEESSLSEEAPSSAEEAALFDKEMDTFLKNPSILAGTAAPAPEGPGLEIPKKPAKPGPIEDYFNNINGEDLGDILGIPDPNEISDMNLPRVVDGKFEHTNPPTDKEIDFVEADADEEDSSAAAEENAAEEKEPATLSQETSVTLAQESADPLETAEAAPAADSTQPLPTVQPVKREEPVTSVPISAAEEEDLLVVLPGQALPEGEPVLEPETDAETASADADPIAETQTKAETKEHIQTEEPQATAEPVPAPEPAQEEELSAAAEPEESHTSVNAKEEQTSPVCGPAPLEEETLSTCTLPLIGERESAVSLPAMPEDDAPFVPAEPVQEAFPVPEAVQPVATAPEPDQNLAPTAQLAPQPTEEVEPASEETPPVLREPEELVPSLQSAAEEQQETQEDPKAQTVRDILRGELSLPPEPEELKEPLKTVPMEPQLNQVKPKLNQTPEIERFLTSQSETIRRARNHKANVMLWVLAGLLALGVIFMLLRFLGRPDETVPAVSEKVPAAAVQPAAPTLPARNALEPVPTPPPAPLTAADKALAAVQNHQLPGGKGTIASYFDRIYKTQLSQGYTGDWSAEALHKNTYIVKYRLSKTRMEPIVYVFQADAAQGKLTGALNNIALDLVGKI</sequence>
<gene>
    <name evidence="3" type="ORF">Elusimicrob2101_0190</name>
</gene>
<feature type="compositionally biased region" description="Acidic residues" evidence="1">
    <location>
        <begin position="187"/>
        <end position="197"/>
    </location>
</feature>
<feature type="compositionally biased region" description="Low complexity" evidence="1">
    <location>
        <begin position="459"/>
        <end position="468"/>
    </location>
</feature>
<feature type="region of interest" description="Disordered" evidence="1">
    <location>
        <begin position="410"/>
        <end position="481"/>
    </location>
</feature>
<name>A0A650EMB7_9BACT</name>
<feature type="compositionally biased region" description="Basic and acidic residues" evidence="1">
    <location>
        <begin position="170"/>
        <end position="186"/>
    </location>
</feature>
<feature type="region of interest" description="Disordered" evidence="1">
    <location>
        <begin position="113"/>
        <end position="138"/>
    </location>
</feature>
<feature type="compositionally biased region" description="Polar residues" evidence="1">
    <location>
        <begin position="213"/>
        <end position="224"/>
    </location>
</feature>
<organism evidence="3">
    <name type="scientific">uncultured Elusimicrobia bacterium</name>
    <dbReference type="NCBI Taxonomy" id="699876"/>
    <lineage>
        <taxon>Bacteria</taxon>
        <taxon>Pseudomonadati</taxon>
        <taxon>Elusimicrobiota</taxon>
        <taxon>Elusimicrobia</taxon>
        <taxon>environmental samples</taxon>
    </lineage>
</organism>
<feature type="region of interest" description="Disordered" evidence="1">
    <location>
        <begin position="54"/>
        <end position="91"/>
    </location>
</feature>
<evidence type="ECO:0000256" key="2">
    <source>
        <dbReference type="SAM" id="Phobius"/>
    </source>
</evidence>
<keyword evidence="2" id="KW-0472">Membrane</keyword>
<evidence type="ECO:0000256" key="1">
    <source>
        <dbReference type="SAM" id="MobiDB-lite"/>
    </source>
</evidence>
<feature type="transmembrane region" description="Helical" evidence="2">
    <location>
        <begin position="546"/>
        <end position="568"/>
    </location>
</feature>
<dbReference type="EMBL" id="MN577572">
    <property type="protein sequence ID" value="QGT50756.1"/>
    <property type="molecule type" value="Genomic_DNA"/>
</dbReference>
<accession>A0A650EMB7</accession>
<keyword evidence="2" id="KW-0812">Transmembrane</keyword>
<evidence type="ECO:0000313" key="3">
    <source>
        <dbReference type="EMBL" id="QGT50756.1"/>
    </source>
</evidence>
<evidence type="ECO:0008006" key="4">
    <source>
        <dbReference type="Google" id="ProtNLM"/>
    </source>
</evidence>
<feature type="compositionally biased region" description="Low complexity" evidence="1">
    <location>
        <begin position="113"/>
        <end position="124"/>
    </location>
</feature>